<protein>
    <submittedName>
        <fullName evidence="1">Uncharacterized protein</fullName>
    </submittedName>
</protein>
<reference evidence="2" key="1">
    <citation type="submission" date="2016-10" db="EMBL/GenBank/DDBJ databases">
        <authorList>
            <person name="Varghese N."/>
            <person name="Submissions S."/>
        </authorList>
    </citation>
    <scope>NUCLEOTIDE SEQUENCE [LARGE SCALE GENOMIC DNA]</scope>
    <source>
        <strain evidence="2">DSM 44234</strain>
    </source>
</reference>
<dbReference type="AlphaFoldDB" id="A0A1H4U7I5"/>
<accession>A0A1H4U7I5</accession>
<gene>
    <name evidence="1" type="ORF">SAMN04489793_2806</name>
</gene>
<name>A0A1H4U7I5_TSUTY</name>
<dbReference type="Proteomes" id="UP000182241">
    <property type="component" value="Unassembled WGS sequence"/>
</dbReference>
<organism evidence="1 2">
    <name type="scientific">Tsukamurella tyrosinosolvens</name>
    <dbReference type="NCBI Taxonomy" id="57704"/>
    <lineage>
        <taxon>Bacteria</taxon>
        <taxon>Bacillati</taxon>
        <taxon>Actinomycetota</taxon>
        <taxon>Actinomycetes</taxon>
        <taxon>Mycobacteriales</taxon>
        <taxon>Tsukamurellaceae</taxon>
        <taxon>Tsukamurella</taxon>
    </lineage>
</organism>
<sequence>MNTVDVTLQLTAEGLVRRVLAPATRVGFSATSQVPVVGESGAVEVAKKTAFATAKERAALAPLNARLDPSRREWIVTFERVA</sequence>
<dbReference type="EMBL" id="FNSA01000003">
    <property type="protein sequence ID" value="SEC64732.1"/>
    <property type="molecule type" value="Genomic_DNA"/>
</dbReference>
<evidence type="ECO:0000313" key="1">
    <source>
        <dbReference type="EMBL" id="SEC64732.1"/>
    </source>
</evidence>
<evidence type="ECO:0000313" key="2">
    <source>
        <dbReference type="Proteomes" id="UP000182241"/>
    </source>
</evidence>
<proteinExistence type="predicted"/>
<keyword evidence="2" id="KW-1185">Reference proteome</keyword>
<dbReference type="RefSeq" id="WP_068741787.1">
    <property type="nucleotide sequence ID" value="NZ_FNSA01000003.1"/>
</dbReference>
<dbReference type="STRING" id="57704.SAMN04489793_2806"/>